<dbReference type="Gene3D" id="3.40.30.10">
    <property type="entry name" value="Glutaredoxin"/>
    <property type="match status" value="1"/>
</dbReference>
<dbReference type="PANTHER" id="PTHR46333">
    <property type="entry name" value="CYTOKINESIS PROTEIN 3"/>
    <property type="match status" value="1"/>
</dbReference>
<dbReference type="Proteomes" id="UP000664521">
    <property type="component" value="Unassembled WGS sequence"/>
</dbReference>
<keyword evidence="4" id="KW-1185">Reference proteome</keyword>
<dbReference type="SUPFAM" id="SSF52833">
    <property type="entry name" value="Thioredoxin-like"/>
    <property type="match status" value="1"/>
</dbReference>
<feature type="compositionally biased region" description="Low complexity" evidence="1">
    <location>
        <begin position="184"/>
        <end position="201"/>
    </location>
</feature>
<name>A0A8H3EEC7_9LECA</name>
<dbReference type="PROSITE" id="PS51352">
    <property type="entry name" value="THIOREDOXIN_2"/>
    <property type="match status" value="1"/>
</dbReference>
<feature type="compositionally biased region" description="Polar residues" evidence="1">
    <location>
        <begin position="300"/>
        <end position="309"/>
    </location>
</feature>
<dbReference type="Gene3D" id="3.10.620.30">
    <property type="match status" value="1"/>
</dbReference>
<accession>A0A8H3EEC7</accession>
<feature type="compositionally biased region" description="Pro residues" evidence="1">
    <location>
        <begin position="146"/>
        <end position="155"/>
    </location>
</feature>
<evidence type="ECO:0000313" key="4">
    <source>
        <dbReference type="Proteomes" id="UP000664521"/>
    </source>
</evidence>
<evidence type="ECO:0000256" key="1">
    <source>
        <dbReference type="SAM" id="MobiDB-lite"/>
    </source>
</evidence>
<feature type="compositionally biased region" description="Polar residues" evidence="1">
    <location>
        <begin position="202"/>
        <end position="212"/>
    </location>
</feature>
<evidence type="ECO:0000313" key="3">
    <source>
        <dbReference type="EMBL" id="CAF9903972.1"/>
    </source>
</evidence>
<feature type="compositionally biased region" description="Basic and acidic residues" evidence="1">
    <location>
        <begin position="172"/>
        <end position="183"/>
    </location>
</feature>
<feature type="compositionally biased region" description="Low complexity" evidence="1">
    <location>
        <begin position="481"/>
        <end position="493"/>
    </location>
</feature>
<dbReference type="SUPFAM" id="SSF54001">
    <property type="entry name" value="Cysteine proteinases"/>
    <property type="match status" value="1"/>
</dbReference>
<dbReference type="PANTHER" id="PTHR46333:SF5">
    <property type="entry name" value="TRANSGLUTAMINASE-LIKE DOMAIN-CONTAINING PROTEIN"/>
    <property type="match status" value="1"/>
</dbReference>
<protein>
    <recommendedName>
        <fullName evidence="2">Thioredoxin domain-containing protein</fullName>
    </recommendedName>
</protein>
<feature type="compositionally biased region" description="Pro residues" evidence="1">
    <location>
        <begin position="268"/>
        <end position="277"/>
    </location>
</feature>
<dbReference type="GO" id="GO:0005737">
    <property type="term" value="C:cytoplasm"/>
    <property type="evidence" value="ECO:0007669"/>
    <property type="project" value="TreeGrafter"/>
</dbReference>
<dbReference type="Pfam" id="PF00085">
    <property type="entry name" value="Thioredoxin"/>
    <property type="match status" value="1"/>
</dbReference>
<proteinExistence type="predicted"/>
<dbReference type="AlphaFoldDB" id="A0A8H3EEC7"/>
<dbReference type="Pfam" id="PF01841">
    <property type="entry name" value="Transglut_core"/>
    <property type="match status" value="1"/>
</dbReference>
<dbReference type="EMBL" id="CAJPDS010000002">
    <property type="protein sequence ID" value="CAF9903972.1"/>
    <property type="molecule type" value="Genomic_DNA"/>
</dbReference>
<feature type="region of interest" description="Disordered" evidence="1">
    <location>
        <begin position="84"/>
        <end position="333"/>
    </location>
</feature>
<evidence type="ECO:0000259" key="2">
    <source>
        <dbReference type="PROSITE" id="PS51352"/>
    </source>
</evidence>
<organism evidence="3 4">
    <name type="scientific">Heterodermia speciosa</name>
    <dbReference type="NCBI Taxonomy" id="116794"/>
    <lineage>
        <taxon>Eukaryota</taxon>
        <taxon>Fungi</taxon>
        <taxon>Dikarya</taxon>
        <taxon>Ascomycota</taxon>
        <taxon>Pezizomycotina</taxon>
        <taxon>Lecanoromycetes</taxon>
        <taxon>OSLEUM clade</taxon>
        <taxon>Lecanoromycetidae</taxon>
        <taxon>Caliciales</taxon>
        <taxon>Physciaceae</taxon>
        <taxon>Heterodermia</taxon>
    </lineage>
</organism>
<feature type="compositionally biased region" description="Polar residues" evidence="1">
    <location>
        <begin position="102"/>
        <end position="118"/>
    </location>
</feature>
<dbReference type="SMART" id="SM00460">
    <property type="entry name" value="TGc"/>
    <property type="match status" value="1"/>
</dbReference>
<sequence length="850" mass="92671">MNTATQPCCFAAGGRNTDWDLNKKIYPHEFRYDRNCERDLFEREVIQAGRVRFEAMAQEENQSQSIHARIAALNLGHVGRAPITATKRDDDNELSRPALDQRSYTTSIATTSPSSNGIGNLPNGPRRDGVLPPPTITRTGQKVAQPPKPTPPPRLPPRKDSTQDSPALPPRRPTEPLSRRDSIESIASTTSNISSISALSNGTARTSASRTPSMDGGRRMAPVFDPANLPPLPPKRTPTQPVEKGRAALKSAKSSPSVVTVQEVRQIPPTPSLPPRAPTQDFAKPPPTRRLPPRDPPTKSAGSTSNAVTKANGYNIGEPDGVNGRTPPSLPRARPAAAPAVLELTPENFDEVVLRSGKAAFVDFYMPWCKYCKELDDVYPDLIASFAHAQDRLVIVKIDVASTDERKALGSRFNIRGYPSLMWFDGQSLTPEKYKSSRELKWMCQFIEEKTGIKPQAATAPKAPPPIPLSSRPDLSKLMATKPKPSSVSSQPPTTSCLICRDFSAPDNHASKFPRHTVPSLDWLATQLTSPFPSLTDKARAIFTWLHHNIAYDTVSFFNNAVKPSTPANTLQTGLAVCEGYAGLFTALASKANLESVVVGGHGKGFGHTALAPNSPLPPESSNHAWNAVKIDNNEWKLIDCCWGAGNISGAGKPYNKDFTPRCFTMSNNEFGLCHFPSNKTHFYRTDGRARISWEEYIVGPDPSAAQPLTVYSGIIEEEGIAESSFLPRQLKIPVSTNINPVVRFRFSRICPHWSPLIHGPGAPYVFFLKIHGVDGRKDDAVVVEFDAANGTWWADVEAERLGAPGQSVSLYTCETVQGASGRGIGTEGFRAAWGRKAMGFQGVAKWELV</sequence>
<dbReference type="InterPro" id="IPR038765">
    <property type="entry name" value="Papain-like_cys_pep_sf"/>
</dbReference>
<reference evidence="3" key="1">
    <citation type="submission" date="2021-03" db="EMBL/GenBank/DDBJ databases">
        <authorList>
            <person name="Tagirdzhanova G."/>
        </authorList>
    </citation>
    <scope>NUCLEOTIDE SEQUENCE</scope>
</reference>
<gene>
    <name evidence="3" type="ORF">HETSPECPRED_003279</name>
</gene>
<dbReference type="InterPro" id="IPR052557">
    <property type="entry name" value="CAP/Cytokinesis_protein"/>
</dbReference>
<dbReference type="InterPro" id="IPR013766">
    <property type="entry name" value="Thioredoxin_domain"/>
</dbReference>
<feature type="domain" description="Thioredoxin" evidence="2">
    <location>
        <begin position="327"/>
        <end position="452"/>
    </location>
</feature>
<dbReference type="InterPro" id="IPR036249">
    <property type="entry name" value="Thioredoxin-like_sf"/>
</dbReference>
<dbReference type="InterPro" id="IPR002931">
    <property type="entry name" value="Transglutaminase-like"/>
</dbReference>
<feature type="region of interest" description="Disordered" evidence="1">
    <location>
        <begin position="455"/>
        <end position="493"/>
    </location>
</feature>
<dbReference type="OrthoDB" id="6129702at2759"/>
<comment type="caution">
    <text evidence="3">The sequence shown here is derived from an EMBL/GenBank/DDBJ whole genome shotgun (WGS) entry which is preliminary data.</text>
</comment>